<dbReference type="AlphaFoldDB" id="A0A1N7LKU1"/>
<organism evidence="5 6">
    <name type="scientific">Filimonas lacunae</name>
    <dbReference type="NCBI Taxonomy" id="477680"/>
    <lineage>
        <taxon>Bacteria</taxon>
        <taxon>Pseudomonadati</taxon>
        <taxon>Bacteroidota</taxon>
        <taxon>Chitinophagia</taxon>
        <taxon>Chitinophagales</taxon>
        <taxon>Chitinophagaceae</taxon>
        <taxon>Filimonas</taxon>
    </lineage>
</organism>
<dbReference type="InterPro" id="IPR002110">
    <property type="entry name" value="Ankyrin_rpt"/>
</dbReference>
<sequence length="156" mass="16639">MKTTVLATLFTIAVSASAFGQKQLGIFDAVKLNDSTTVAMCLRHGLKVNTADYSGNTLLMEAAKSGSFASAKMLLAHGAKVDVQNEMGNTALMEATLRGNEEMVNLLLAAGARISIRNEVGETAFSIAEDFEKITIAKLFMEKGGSGVKENYAKQR</sequence>
<proteinExistence type="predicted"/>
<dbReference type="Proteomes" id="UP000186917">
    <property type="component" value="Unassembled WGS sequence"/>
</dbReference>
<dbReference type="STRING" id="477680.SAMN05421788_101946"/>
<feature type="signal peptide" evidence="4">
    <location>
        <begin position="1"/>
        <end position="18"/>
    </location>
</feature>
<dbReference type="PANTHER" id="PTHR24171">
    <property type="entry name" value="ANKYRIN REPEAT DOMAIN-CONTAINING PROTEIN 39-RELATED"/>
    <property type="match status" value="1"/>
</dbReference>
<evidence type="ECO:0000256" key="4">
    <source>
        <dbReference type="SAM" id="SignalP"/>
    </source>
</evidence>
<protein>
    <submittedName>
        <fullName evidence="5">Ankyrin repeat-containing protein</fullName>
    </submittedName>
</protein>
<dbReference type="PROSITE" id="PS50088">
    <property type="entry name" value="ANK_REPEAT"/>
    <property type="match status" value="2"/>
</dbReference>
<accession>A0A1N7LKU1</accession>
<evidence type="ECO:0000256" key="1">
    <source>
        <dbReference type="ARBA" id="ARBA00022737"/>
    </source>
</evidence>
<dbReference type="OrthoDB" id="2575953at2"/>
<dbReference type="SUPFAM" id="SSF48403">
    <property type="entry name" value="Ankyrin repeat"/>
    <property type="match status" value="1"/>
</dbReference>
<reference evidence="6" key="1">
    <citation type="submission" date="2017-01" db="EMBL/GenBank/DDBJ databases">
        <authorList>
            <person name="Varghese N."/>
            <person name="Submissions S."/>
        </authorList>
    </citation>
    <scope>NUCLEOTIDE SEQUENCE [LARGE SCALE GENOMIC DNA]</scope>
    <source>
        <strain evidence="6">DSM 21054</strain>
    </source>
</reference>
<dbReference type="Pfam" id="PF12796">
    <property type="entry name" value="Ank_2"/>
    <property type="match status" value="1"/>
</dbReference>
<evidence type="ECO:0000313" key="6">
    <source>
        <dbReference type="Proteomes" id="UP000186917"/>
    </source>
</evidence>
<feature type="chain" id="PRO_5012320259" evidence="4">
    <location>
        <begin position="19"/>
        <end position="156"/>
    </location>
</feature>
<keyword evidence="1" id="KW-0677">Repeat</keyword>
<dbReference type="InterPro" id="IPR036770">
    <property type="entry name" value="Ankyrin_rpt-contain_sf"/>
</dbReference>
<dbReference type="EMBL" id="FTOR01000001">
    <property type="protein sequence ID" value="SIS74475.1"/>
    <property type="molecule type" value="Genomic_DNA"/>
</dbReference>
<evidence type="ECO:0000313" key="5">
    <source>
        <dbReference type="EMBL" id="SIS74475.1"/>
    </source>
</evidence>
<gene>
    <name evidence="5" type="ORF">SAMN05421788_101946</name>
</gene>
<dbReference type="Gene3D" id="1.25.40.20">
    <property type="entry name" value="Ankyrin repeat-containing domain"/>
    <property type="match status" value="1"/>
</dbReference>
<evidence type="ECO:0000256" key="2">
    <source>
        <dbReference type="ARBA" id="ARBA00023043"/>
    </source>
</evidence>
<keyword evidence="4" id="KW-0732">Signal</keyword>
<dbReference type="PROSITE" id="PS50297">
    <property type="entry name" value="ANK_REP_REGION"/>
    <property type="match status" value="2"/>
</dbReference>
<keyword evidence="2 3" id="KW-0040">ANK repeat</keyword>
<evidence type="ECO:0000256" key="3">
    <source>
        <dbReference type="PROSITE-ProRule" id="PRU00023"/>
    </source>
</evidence>
<dbReference type="SMART" id="SM00248">
    <property type="entry name" value="ANK"/>
    <property type="match status" value="3"/>
</dbReference>
<feature type="repeat" description="ANK" evidence="3">
    <location>
        <begin position="54"/>
        <end position="86"/>
    </location>
</feature>
<feature type="repeat" description="ANK" evidence="3">
    <location>
        <begin position="87"/>
        <end position="119"/>
    </location>
</feature>
<name>A0A1N7LKU1_9BACT</name>
<dbReference type="RefSeq" id="WP_076376137.1">
    <property type="nucleotide sequence ID" value="NZ_AP017422.1"/>
</dbReference>
<keyword evidence="6" id="KW-1185">Reference proteome</keyword>